<evidence type="ECO:0000256" key="4">
    <source>
        <dbReference type="ARBA" id="ARBA00022840"/>
    </source>
</evidence>
<sequence>MLQLQNVTFSYQEKILFHQFNLDIHAKDKIAIIGPSGCGKTTLLHLISGTLRLKKGKILYNGQNIYTFNHKQRKNYQKNIICYLSQQLLLFENLTVYENLFLFFKKEAIDDILTQTNLLSLKHKKIKTLSGGEKQKIAILKACLSSNEIFLFDEITHALDFKTAQEVLHFLFSLLHDKTIIIVTHQLTLVEPYLSKIYDVSKKQLKVLNQKSLTPFMIKKENFQNKQYHIHKHECKKAFQKPFFFISLFCILFLTSFSFCRLSSFTQSYQEMIQNNLNQYFDHNVLKIMNYQALKDDHLNLNVQEDLENFTNQLQVECNGNAITYFYFKPVQNLKSILMINQLFFENNFIKKKNENSISLIYKEYKWDFQSIPIIQENAIFSKPCIYYDYDYFLNLLQSQKDNQGNSWYETMILNQSNNTKIVFLNSDFLIFYKKEKNHSLFQNHLLSFQHQANESYFHSDALLDFFTNQLLYQSCKDLLHFFFLFCTISC</sequence>
<dbReference type="SUPFAM" id="SSF52540">
    <property type="entry name" value="P-loop containing nucleoside triphosphate hydrolases"/>
    <property type="match status" value="1"/>
</dbReference>
<dbReference type="InterPro" id="IPR050095">
    <property type="entry name" value="ECF_ABC_transporter_ATP-bd"/>
</dbReference>
<reference evidence="7" key="2">
    <citation type="journal article" date="2021" name="PeerJ">
        <title>Extensive microbial diversity within the chicken gut microbiome revealed by metagenomics and culture.</title>
        <authorList>
            <person name="Gilroy R."/>
            <person name="Ravi A."/>
            <person name="Getino M."/>
            <person name="Pursley I."/>
            <person name="Horton D.L."/>
            <person name="Alikhan N.F."/>
            <person name="Baker D."/>
            <person name="Gharbi K."/>
            <person name="Hall N."/>
            <person name="Watson M."/>
            <person name="Adriaenssens E.M."/>
            <person name="Foster-Nyarko E."/>
            <person name="Jarju S."/>
            <person name="Secka A."/>
            <person name="Antonio M."/>
            <person name="Oren A."/>
            <person name="Chaudhuri R.R."/>
            <person name="La Ragione R."/>
            <person name="Hildebrand F."/>
            <person name="Pallen M.J."/>
        </authorList>
    </citation>
    <scope>NUCLEOTIDE SEQUENCE</scope>
    <source>
        <strain evidence="7">14508</strain>
    </source>
</reference>
<evidence type="ECO:0000313" key="7">
    <source>
        <dbReference type="EMBL" id="HIT17338.1"/>
    </source>
</evidence>
<dbReference type="AlphaFoldDB" id="A0A9D1G9I7"/>
<keyword evidence="5" id="KW-1133">Transmembrane helix</keyword>
<evidence type="ECO:0000256" key="3">
    <source>
        <dbReference type="ARBA" id="ARBA00022741"/>
    </source>
</evidence>
<dbReference type="PROSITE" id="PS50893">
    <property type="entry name" value="ABC_TRANSPORTER_2"/>
    <property type="match status" value="1"/>
</dbReference>
<reference evidence="7" key="1">
    <citation type="submission" date="2020-10" db="EMBL/GenBank/DDBJ databases">
        <authorList>
            <person name="Gilroy R."/>
        </authorList>
    </citation>
    <scope>NUCLEOTIDE SEQUENCE</scope>
    <source>
        <strain evidence="7">14508</strain>
    </source>
</reference>
<keyword evidence="2" id="KW-0813">Transport</keyword>
<dbReference type="Proteomes" id="UP000886893">
    <property type="component" value="Unassembled WGS sequence"/>
</dbReference>
<comment type="caution">
    <text evidence="7">The sequence shown here is derived from an EMBL/GenBank/DDBJ whole genome shotgun (WGS) entry which is preliminary data.</text>
</comment>
<keyword evidence="3" id="KW-0547">Nucleotide-binding</keyword>
<evidence type="ECO:0000313" key="8">
    <source>
        <dbReference type="Proteomes" id="UP000886893"/>
    </source>
</evidence>
<evidence type="ECO:0000259" key="6">
    <source>
        <dbReference type="PROSITE" id="PS50893"/>
    </source>
</evidence>
<dbReference type="SMART" id="SM00382">
    <property type="entry name" value="AAA"/>
    <property type="match status" value="1"/>
</dbReference>
<keyword evidence="5" id="KW-0812">Transmembrane</keyword>
<name>A0A9D1G9I7_9FIRM</name>
<dbReference type="EMBL" id="DVKI01000096">
    <property type="protein sequence ID" value="HIT17338.1"/>
    <property type="molecule type" value="Genomic_DNA"/>
</dbReference>
<gene>
    <name evidence="7" type="ORF">IAD04_03020</name>
</gene>
<feature type="domain" description="ABC transporter" evidence="6">
    <location>
        <begin position="2"/>
        <end position="227"/>
    </location>
</feature>
<evidence type="ECO:0000256" key="2">
    <source>
        <dbReference type="ARBA" id="ARBA00022448"/>
    </source>
</evidence>
<evidence type="ECO:0000256" key="1">
    <source>
        <dbReference type="ARBA" id="ARBA00005417"/>
    </source>
</evidence>
<keyword evidence="5" id="KW-0472">Membrane</keyword>
<dbReference type="InterPro" id="IPR003439">
    <property type="entry name" value="ABC_transporter-like_ATP-bd"/>
</dbReference>
<dbReference type="GO" id="GO:0043190">
    <property type="term" value="C:ATP-binding cassette (ABC) transporter complex"/>
    <property type="evidence" value="ECO:0007669"/>
    <property type="project" value="TreeGrafter"/>
</dbReference>
<dbReference type="GO" id="GO:0005524">
    <property type="term" value="F:ATP binding"/>
    <property type="evidence" value="ECO:0007669"/>
    <property type="project" value="UniProtKB-KW"/>
</dbReference>
<dbReference type="InterPro" id="IPR027417">
    <property type="entry name" value="P-loop_NTPase"/>
</dbReference>
<dbReference type="InterPro" id="IPR003593">
    <property type="entry name" value="AAA+_ATPase"/>
</dbReference>
<dbReference type="GO" id="GO:0042626">
    <property type="term" value="F:ATPase-coupled transmembrane transporter activity"/>
    <property type="evidence" value="ECO:0007669"/>
    <property type="project" value="TreeGrafter"/>
</dbReference>
<dbReference type="Gene3D" id="3.40.50.300">
    <property type="entry name" value="P-loop containing nucleotide triphosphate hydrolases"/>
    <property type="match status" value="1"/>
</dbReference>
<feature type="non-terminal residue" evidence="7">
    <location>
        <position position="491"/>
    </location>
</feature>
<protein>
    <submittedName>
        <fullName evidence="7">ABC transporter ATP-binding protein</fullName>
    </submittedName>
</protein>
<comment type="similarity">
    <text evidence="1">Belongs to the ABC transporter superfamily.</text>
</comment>
<accession>A0A9D1G9I7</accession>
<proteinExistence type="inferred from homology"/>
<keyword evidence="4 7" id="KW-0067">ATP-binding</keyword>
<evidence type="ECO:0000256" key="5">
    <source>
        <dbReference type="SAM" id="Phobius"/>
    </source>
</evidence>
<dbReference type="Pfam" id="PF00005">
    <property type="entry name" value="ABC_tran"/>
    <property type="match status" value="1"/>
</dbReference>
<dbReference type="PANTHER" id="PTHR43553">
    <property type="entry name" value="HEAVY METAL TRANSPORTER"/>
    <property type="match status" value="1"/>
</dbReference>
<organism evidence="7 8">
    <name type="scientific">Candidatus Caccosoma faecigallinarum</name>
    <dbReference type="NCBI Taxonomy" id="2840720"/>
    <lineage>
        <taxon>Bacteria</taxon>
        <taxon>Bacillati</taxon>
        <taxon>Bacillota</taxon>
        <taxon>Bacillota incertae sedis</taxon>
        <taxon>Candidatus Caccosoma</taxon>
    </lineage>
</organism>
<feature type="transmembrane region" description="Helical" evidence="5">
    <location>
        <begin position="243"/>
        <end position="262"/>
    </location>
</feature>
<dbReference type="GO" id="GO:0016887">
    <property type="term" value="F:ATP hydrolysis activity"/>
    <property type="evidence" value="ECO:0007669"/>
    <property type="project" value="InterPro"/>
</dbReference>